<evidence type="ECO:0000259" key="3">
    <source>
        <dbReference type="Pfam" id="PF20769"/>
    </source>
</evidence>
<keyword evidence="1" id="KW-0472">Membrane</keyword>
<evidence type="ECO:0000259" key="2">
    <source>
        <dbReference type="Pfam" id="PF14620"/>
    </source>
</evidence>
<dbReference type="EMBL" id="JBHSMJ010000009">
    <property type="protein sequence ID" value="MFC5448059.1"/>
    <property type="molecule type" value="Genomic_DNA"/>
</dbReference>
<dbReference type="NCBIfam" id="TIGR02889">
    <property type="entry name" value="spore_YpeB"/>
    <property type="match status" value="1"/>
</dbReference>
<reference evidence="5" key="1">
    <citation type="journal article" date="2019" name="Int. J. Syst. Evol. Microbiol.">
        <title>The Global Catalogue of Microorganisms (GCM) 10K type strain sequencing project: providing services to taxonomists for standard genome sequencing and annotation.</title>
        <authorList>
            <consortium name="The Broad Institute Genomics Platform"/>
            <consortium name="The Broad Institute Genome Sequencing Center for Infectious Disease"/>
            <person name="Wu L."/>
            <person name="Ma J."/>
        </authorList>
    </citation>
    <scope>NUCLEOTIDE SEQUENCE [LARGE SCALE GENOMIC DNA]</scope>
    <source>
        <strain evidence="5">KACC 11904</strain>
    </source>
</reference>
<comment type="caution">
    <text evidence="4">The sequence shown here is derived from an EMBL/GenBank/DDBJ whole genome shotgun (WGS) entry which is preliminary data.</text>
</comment>
<feature type="domain" description="Sporulation protein YpeB PepSY1 and PepSY2" evidence="2">
    <location>
        <begin position="185"/>
        <end position="377"/>
    </location>
</feature>
<keyword evidence="1" id="KW-0812">Transmembrane</keyword>
<accession>A0ABW0K4A9</accession>
<sequence length="468" mass="52196">MYKRLSIVMFPFLVLALIGASVWGYLEHQEKNTILIKAENQYQRAFHDLSFRMDKLHTELGNTLAVNSTSEASYRKGLVNVWRLTSQAQNDINQLPLTLLPFNKTGDFLANMANFSYRLSVRDMTKQPLNEQEMKTLSALYDHSKAITTSLRGVQDKVMASNLRWMDVESALASQNEPKDNVIIDGFSTVDKAVGAYEELDWGPGNFNALSQADVKMLTGEEMTADAIKQKAAQFLGISDSGNMKVVENGSSTPEYKTYSVVVPGAGHGENDIQMDYTKKGGHLIYFMKPRTVQESKFDLRQARDVANEFLDQHEYKDMSAVSYDQYQHIANIVFAKREKDVTVYPEQVSVRVALDNLEVTGLQASEYIFGHKLRNLGQPKVNAEEARKSVNAKMEVSSQKLAVIENELNEEVLCHEIVGKMNGNLYRVFINADNGTEEKIETIRPDQAAAAAAGATAAPGQKPAATK</sequence>
<feature type="transmembrane region" description="Helical" evidence="1">
    <location>
        <begin position="7"/>
        <end position="26"/>
    </location>
</feature>
<evidence type="ECO:0000313" key="4">
    <source>
        <dbReference type="EMBL" id="MFC5448059.1"/>
    </source>
</evidence>
<dbReference type="Proteomes" id="UP001596044">
    <property type="component" value="Unassembled WGS sequence"/>
</dbReference>
<organism evidence="4 5">
    <name type="scientific">Paenibacillus aestuarii</name>
    <dbReference type="NCBI Taxonomy" id="516965"/>
    <lineage>
        <taxon>Bacteria</taxon>
        <taxon>Bacillati</taxon>
        <taxon>Bacillota</taxon>
        <taxon>Bacilli</taxon>
        <taxon>Bacillales</taxon>
        <taxon>Paenibacillaceae</taxon>
        <taxon>Paenibacillus</taxon>
    </lineage>
</organism>
<evidence type="ECO:0000256" key="1">
    <source>
        <dbReference type="SAM" id="Phobius"/>
    </source>
</evidence>
<protein>
    <submittedName>
        <fullName evidence="4">Germination protein YpeB</fullName>
    </submittedName>
</protein>
<gene>
    <name evidence="4" type="primary">ypeB</name>
    <name evidence="4" type="ORF">ACFPOG_07290</name>
</gene>
<dbReference type="Pfam" id="PF14620">
    <property type="entry name" value="YPEB_PepSY1-2"/>
    <property type="match status" value="1"/>
</dbReference>
<keyword evidence="1" id="KW-1133">Transmembrane helix</keyword>
<name>A0ABW0K4A9_9BACL</name>
<dbReference type="Pfam" id="PF20769">
    <property type="entry name" value="YPEB_N"/>
    <property type="match status" value="1"/>
</dbReference>
<feature type="domain" description="Sporulation protein YpeB N-terminal" evidence="3">
    <location>
        <begin position="30"/>
        <end position="167"/>
    </location>
</feature>
<dbReference type="InterPro" id="IPR048402">
    <property type="entry name" value="YpeB_N"/>
</dbReference>
<keyword evidence="5" id="KW-1185">Reference proteome</keyword>
<dbReference type="RefSeq" id="WP_270881257.1">
    <property type="nucleotide sequence ID" value="NZ_JAQFVF010000048.1"/>
</dbReference>
<proteinExistence type="predicted"/>
<dbReference type="InterPro" id="IPR014239">
    <property type="entry name" value="YpeB_PepSY1-2"/>
</dbReference>
<evidence type="ECO:0000313" key="5">
    <source>
        <dbReference type="Proteomes" id="UP001596044"/>
    </source>
</evidence>